<dbReference type="RefSeq" id="WP_237053998.1">
    <property type="nucleotide sequence ID" value="NZ_JAKJPO010000003.1"/>
</dbReference>
<organism evidence="2 3">
    <name type="scientific">Marilutibacter chinensis</name>
    <dbReference type="NCBI Taxonomy" id="2912247"/>
    <lineage>
        <taxon>Bacteria</taxon>
        <taxon>Pseudomonadati</taxon>
        <taxon>Pseudomonadota</taxon>
        <taxon>Gammaproteobacteria</taxon>
        <taxon>Lysobacterales</taxon>
        <taxon>Lysobacteraceae</taxon>
        <taxon>Marilutibacter</taxon>
    </lineage>
</organism>
<evidence type="ECO:0000313" key="3">
    <source>
        <dbReference type="Proteomes" id="UP001430796"/>
    </source>
</evidence>
<sequence length="142" mass="16041">MDFKDIEESALRLNELYEQLEIKMYGRVWTTEELTLGFVGDVGDLAKLIQANEGVRKIDDCKEKLGHELSDCLWSVLVLANKCGIDLETVFARNTNELIDHVSRQLDTSRGVQEPPDEDVRGLTTALDQRGERDGSLGDRVF</sequence>
<protein>
    <submittedName>
        <fullName evidence="2">Nucleotide pyrophosphohydrolase</fullName>
    </submittedName>
</protein>
<reference evidence="2" key="2">
    <citation type="submission" date="2022-01" db="EMBL/GenBank/DDBJ databases">
        <authorList>
            <person name="Zhou L.Y."/>
        </authorList>
    </citation>
    <scope>NUCLEOTIDE SEQUENCE</scope>
    <source>
        <strain evidence="2">TLK-CK17</strain>
    </source>
</reference>
<evidence type="ECO:0000313" key="2">
    <source>
        <dbReference type="EMBL" id="MCF7221576.1"/>
    </source>
</evidence>
<feature type="domain" description="NTP pyrophosphohydrolase MazG-like" evidence="1">
    <location>
        <begin position="34"/>
        <end position="99"/>
    </location>
</feature>
<gene>
    <name evidence="2" type="ORF">L3V18_07205</name>
</gene>
<dbReference type="CDD" id="cd11543">
    <property type="entry name" value="NTP-PPase_u6"/>
    <property type="match status" value="1"/>
</dbReference>
<dbReference type="EMBL" id="JAKJPO010000003">
    <property type="protein sequence ID" value="MCF7221576.1"/>
    <property type="molecule type" value="Genomic_DNA"/>
</dbReference>
<name>A0ABS9HST3_9GAMM</name>
<dbReference type="Pfam" id="PF03819">
    <property type="entry name" value="MazG"/>
    <property type="match status" value="1"/>
</dbReference>
<comment type="caution">
    <text evidence="2">The sequence shown here is derived from an EMBL/GenBank/DDBJ whole genome shotgun (WGS) entry which is preliminary data.</text>
</comment>
<dbReference type="InterPro" id="IPR004518">
    <property type="entry name" value="MazG-like_dom"/>
</dbReference>
<keyword evidence="3" id="KW-1185">Reference proteome</keyword>
<dbReference type="Proteomes" id="UP001430796">
    <property type="component" value="Unassembled WGS sequence"/>
</dbReference>
<dbReference type="Gene3D" id="1.10.287.1080">
    <property type="entry name" value="MazG-like"/>
    <property type="match status" value="1"/>
</dbReference>
<proteinExistence type="predicted"/>
<dbReference type="SUPFAM" id="SSF101386">
    <property type="entry name" value="all-alpha NTP pyrophosphatases"/>
    <property type="match status" value="1"/>
</dbReference>
<evidence type="ECO:0000259" key="1">
    <source>
        <dbReference type="Pfam" id="PF03819"/>
    </source>
</evidence>
<reference evidence="2" key="1">
    <citation type="submission" date="2022-01" db="EMBL/GenBank/DDBJ databases">
        <title>Lysobacter chinensis sp. nov., a bacterium isolated from cow dung compost.</title>
        <authorList>
            <person name="Liu Y."/>
        </authorList>
    </citation>
    <scope>NUCLEOTIDE SEQUENCE</scope>
    <source>
        <strain evidence="2">TLK-CK17</strain>
    </source>
</reference>
<accession>A0ABS9HST3</accession>